<protein>
    <submittedName>
        <fullName evidence="6">LysR family transcriptional regulator</fullName>
    </submittedName>
</protein>
<proteinExistence type="inferred from homology"/>
<evidence type="ECO:0000313" key="6">
    <source>
        <dbReference type="EMBL" id="AQV94694.1"/>
    </source>
</evidence>
<dbReference type="InterPro" id="IPR005119">
    <property type="entry name" value="LysR_subst-bd"/>
</dbReference>
<evidence type="ECO:0000256" key="1">
    <source>
        <dbReference type="ARBA" id="ARBA00009437"/>
    </source>
</evidence>
<dbReference type="Gene3D" id="1.10.10.10">
    <property type="entry name" value="Winged helix-like DNA-binding domain superfamily/Winged helix DNA-binding domain"/>
    <property type="match status" value="1"/>
</dbReference>
<keyword evidence="3" id="KW-0238">DNA-binding</keyword>
<evidence type="ECO:0000256" key="4">
    <source>
        <dbReference type="ARBA" id="ARBA00023163"/>
    </source>
</evidence>
<feature type="domain" description="HTH lysR-type" evidence="5">
    <location>
        <begin position="1"/>
        <end position="58"/>
    </location>
</feature>
<dbReference type="CDD" id="cd08414">
    <property type="entry name" value="PBP2_LTTR_aromatics_like"/>
    <property type="match status" value="1"/>
</dbReference>
<dbReference type="SUPFAM" id="SSF53850">
    <property type="entry name" value="Periplasmic binding protein-like II"/>
    <property type="match status" value="1"/>
</dbReference>
<dbReference type="PANTHER" id="PTHR30346:SF28">
    <property type="entry name" value="HTH-TYPE TRANSCRIPTIONAL REGULATOR CYNR"/>
    <property type="match status" value="1"/>
</dbReference>
<dbReference type="Pfam" id="PF00126">
    <property type="entry name" value="HTH_1"/>
    <property type="match status" value="1"/>
</dbReference>
<dbReference type="RefSeq" id="WP_078196890.1">
    <property type="nucleotide sequence ID" value="NZ_CP017757.2"/>
</dbReference>
<dbReference type="GO" id="GO:0003677">
    <property type="term" value="F:DNA binding"/>
    <property type="evidence" value="ECO:0007669"/>
    <property type="project" value="UniProtKB-KW"/>
</dbReference>
<evidence type="ECO:0000259" key="5">
    <source>
        <dbReference type="PROSITE" id="PS50931"/>
    </source>
</evidence>
<comment type="similarity">
    <text evidence="1">Belongs to the LysR transcriptional regulatory family.</text>
</comment>
<gene>
    <name evidence="6" type="ORF">BJN34_12465</name>
</gene>
<dbReference type="Pfam" id="PF03466">
    <property type="entry name" value="LysR_substrate"/>
    <property type="match status" value="1"/>
</dbReference>
<dbReference type="Gene3D" id="3.40.190.10">
    <property type="entry name" value="Periplasmic binding protein-like II"/>
    <property type="match status" value="2"/>
</dbReference>
<dbReference type="SUPFAM" id="SSF46785">
    <property type="entry name" value="Winged helix' DNA-binding domain"/>
    <property type="match status" value="1"/>
</dbReference>
<sequence length="300" mass="32584">MDLRQMRQALVLSETLNFHRAAERLCMAQPPLSTAIRKLEEELGATLFDRLPSGLTLTPVGELVLRQMRNTLFFADEIRRAASEGDAGERGKLRVGFVGSSVYSLMPRLIRAFRTRYPCVELVIEESTTVDLLRAVEEHTLDAALVRFPVLGKTAAQVTLLQPDPLVLAVSADSPLAGRKFVALSELGDTPFIVYSQDRVPTMHALMMYAFQAAGIRPPIAQEAVQVPTILALVESGLGVALVPAATARLGGEGIRHITLTGLPEQMDFGIALATLPDPSNATTRNFVALAQEATREVTQ</sequence>
<dbReference type="GO" id="GO:0032993">
    <property type="term" value="C:protein-DNA complex"/>
    <property type="evidence" value="ECO:0007669"/>
    <property type="project" value="TreeGrafter"/>
</dbReference>
<name>A0A1U9UPQ1_CUPNE</name>
<dbReference type="Proteomes" id="UP000189627">
    <property type="component" value="Chromosome 1"/>
</dbReference>
<accession>A0A1U9UPQ1</accession>
<dbReference type="InterPro" id="IPR036390">
    <property type="entry name" value="WH_DNA-bd_sf"/>
</dbReference>
<evidence type="ECO:0000256" key="2">
    <source>
        <dbReference type="ARBA" id="ARBA00023015"/>
    </source>
</evidence>
<organism evidence="6">
    <name type="scientific">Cupriavidus necator</name>
    <name type="common">Alcaligenes eutrophus</name>
    <name type="synonym">Ralstonia eutropha</name>
    <dbReference type="NCBI Taxonomy" id="106590"/>
    <lineage>
        <taxon>Bacteria</taxon>
        <taxon>Pseudomonadati</taxon>
        <taxon>Pseudomonadota</taxon>
        <taxon>Betaproteobacteria</taxon>
        <taxon>Burkholderiales</taxon>
        <taxon>Burkholderiaceae</taxon>
        <taxon>Cupriavidus</taxon>
    </lineage>
</organism>
<dbReference type="KEGG" id="cuh:BJN34_12465"/>
<keyword evidence="2" id="KW-0805">Transcription regulation</keyword>
<dbReference type="PRINTS" id="PR00039">
    <property type="entry name" value="HTHLYSR"/>
</dbReference>
<dbReference type="InterPro" id="IPR000847">
    <property type="entry name" value="LysR_HTH_N"/>
</dbReference>
<dbReference type="InterPro" id="IPR036388">
    <property type="entry name" value="WH-like_DNA-bd_sf"/>
</dbReference>
<dbReference type="FunFam" id="1.10.10.10:FF:000001">
    <property type="entry name" value="LysR family transcriptional regulator"/>
    <property type="match status" value="1"/>
</dbReference>
<reference evidence="6" key="1">
    <citation type="submission" date="2018-03" db="EMBL/GenBank/DDBJ databases">
        <title>Complete genome sequence of Cupriavidus necator strain NH9, a 3-chlorobenzoate degrader.</title>
        <authorList>
            <person name="Moriuchi R."/>
            <person name="Dohra H."/>
            <person name="Ogawa N."/>
        </authorList>
    </citation>
    <scope>NUCLEOTIDE SEQUENCE</scope>
    <source>
        <strain evidence="6">NH9</strain>
    </source>
</reference>
<evidence type="ECO:0000256" key="3">
    <source>
        <dbReference type="ARBA" id="ARBA00023125"/>
    </source>
</evidence>
<dbReference type="GO" id="GO:0003700">
    <property type="term" value="F:DNA-binding transcription factor activity"/>
    <property type="evidence" value="ECO:0007669"/>
    <property type="project" value="InterPro"/>
</dbReference>
<dbReference type="AlphaFoldDB" id="A0A1U9UPQ1"/>
<dbReference type="EMBL" id="CP017757">
    <property type="protein sequence ID" value="AQV94694.1"/>
    <property type="molecule type" value="Genomic_DNA"/>
</dbReference>
<dbReference type="OrthoDB" id="9157176at2"/>
<keyword evidence="4" id="KW-0804">Transcription</keyword>
<dbReference type="PROSITE" id="PS50931">
    <property type="entry name" value="HTH_LYSR"/>
    <property type="match status" value="1"/>
</dbReference>
<dbReference type="PANTHER" id="PTHR30346">
    <property type="entry name" value="TRANSCRIPTIONAL DUAL REGULATOR HCAR-RELATED"/>
    <property type="match status" value="1"/>
</dbReference>